<dbReference type="SUPFAM" id="SSF53383">
    <property type="entry name" value="PLP-dependent transferases"/>
    <property type="match status" value="1"/>
</dbReference>
<proteinExistence type="predicted"/>
<dbReference type="EMBL" id="VSSQ01020376">
    <property type="protein sequence ID" value="MPM65183.1"/>
    <property type="molecule type" value="Genomic_DNA"/>
</dbReference>
<comment type="cofactor">
    <cofactor evidence="1">
        <name>pyridoxal 5'-phosphate</name>
        <dbReference type="ChEBI" id="CHEBI:597326"/>
    </cofactor>
</comment>
<comment type="caution">
    <text evidence="6">The sequence shown here is derived from an EMBL/GenBank/DDBJ whole genome shotgun (WGS) entry which is preliminary data.</text>
</comment>
<protein>
    <submittedName>
        <fullName evidence="6">2-aminoadipate transaminase</fullName>
        <ecNumber evidence="6">2.6.1.39</ecNumber>
    </submittedName>
</protein>
<accession>A0A645BPN3</accession>
<dbReference type="CDD" id="cd00609">
    <property type="entry name" value="AAT_like"/>
    <property type="match status" value="1"/>
</dbReference>
<dbReference type="InterPro" id="IPR004839">
    <property type="entry name" value="Aminotransferase_I/II_large"/>
</dbReference>
<dbReference type="InterPro" id="IPR050859">
    <property type="entry name" value="Class-I_PLP-dep_aminotransf"/>
</dbReference>
<dbReference type="Pfam" id="PF00155">
    <property type="entry name" value="Aminotran_1_2"/>
    <property type="match status" value="1"/>
</dbReference>
<keyword evidence="2 6" id="KW-0032">Aminotransferase</keyword>
<sequence length="244" mass="28018">MEELDRILDKTPSAKMIYVIPEFQNPTGRTWTQERRVKFMEIIEKHEIPVIEDNPYGELRYMGETLPSLKSMDKKDLIVYLGTFSKILAPGYRLAWVCASSEILKKFNCMQQAASLQPSTVSQMEVAKYLDLFDIDAHVAEIRATYAKRCKLMMDTMEGTFPEEVKFTHPDGGLFTWAELPEYIDTRKMSVQALEKLVAYVPGEGFFPNGEQKNCLRLNYSNMPENRIVEGITILADVIRANIK</sequence>
<dbReference type="EC" id="2.6.1.39" evidence="6"/>
<evidence type="ECO:0000256" key="2">
    <source>
        <dbReference type="ARBA" id="ARBA00022576"/>
    </source>
</evidence>
<reference evidence="6" key="1">
    <citation type="submission" date="2019-08" db="EMBL/GenBank/DDBJ databases">
        <authorList>
            <person name="Kucharzyk K."/>
            <person name="Murdoch R.W."/>
            <person name="Higgins S."/>
            <person name="Loffler F."/>
        </authorList>
    </citation>
    <scope>NUCLEOTIDE SEQUENCE</scope>
</reference>
<dbReference type="InterPro" id="IPR015421">
    <property type="entry name" value="PyrdxlP-dep_Trfase_major"/>
</dbReference>
<dbReference type="Gene3D" id="3.90.1150.10">
    <property type="entry name" value="Aspartate Aminotransferase, domain 1"/>
    <property type="match status" value="1"/>
</dbReference>
<feature type="domain" description="Aminotransferase class I/classII large" evidence="5">
    <location>
        <begin position="1"/>
        <end position="231"/>
    </location>
</feature>
<dbReference type="GO" id="GO:0030170">
    <property type="term" value="F:pyridoxal phosphate binding"/>
    <property type="evidence" value="ECO:0007669"/>
    <property type="project" value="InterPro"/>
</dbReference>
<dbReference type="GO" id="GO:0047536">
    <property type="term" value="F:2-aminoadipate transaminase activity"/>
    <property type="evidence" value="ECO:0007669"/>
    <property type="project" value="UniProtKB-EC"/>
</dbReference>
<dbReference type="InterPro" id="IPR015422">
    <property type="entry name" value="PyrdxlP-dep_Trfase_small"/>
</dbReference>
<dbReference type="PANTHER" id="PTHR42790">
    <property type="entry name" value="AMINOTRANSFERASE"/>
    <property type="match status" value="1"/>
</dbReference>
<evidence type="ECO:0000256" key="3">
    <source>
        <dbReference type="ARBA" id="ARBA00022679"/>
    </source>
</evidence>
<evidence type="ECO:0000256" key="4">
    <source>
        <dbReference type="ARBA" id="ARBA00022898"/>
    </source>
</evidence>
<evidence type="ECO:0000313" key="6">
    <source>
        <dbReference type="EMBL" id="MPM65183.1"/>
    </source>
</evidence>
<dbReference type="InterPro" id="IPR015424">
    <property type="entry name" value="PyrdxlP-dep_Trfase"/>
</dbReference>
<organism evidence="6">
    <name type="scientific">bioreactor metagenome</name>
    <dbReference type="NCBI Taxonomy" id="1076179"/>
    <lineage>
        <taxon>unclassified sequences</taxon>
        <taxon>metagenomes</taxon>
        <taxon>ecological metagenomes</taxon>
    </lineage>
</organism>
<dbReference type="PANTHER" id="PTHR42790:SF19">
    <property type="entry name" value="KYNURENINE_ALPHA-AMINOADIPATE AMINOTRANSFERASE, MITOCHONDRIAL"/>
    <property type="match status" value="1"/>
</dbReference>
<evidence type="ECO:0000256" key="1">
    <source>
        <dbReference type="ARBA" id="ARBA00001933"/>
    </source>
</evidence>
<dbReference type="Gene3D" id="3.40.640.10">
    <property type="entry name" value="Type I PLP-dependent aspartate aminotransferase-like (Major domain)"/>
    <property type="match status" value="1"/>
</dbReference>
<dbReference type="GO" id="GO:1901605">
    <property type="term" value="P:alpha-amino acid metabolic process"/>
    <property type="evidence" value="ECO:0007669"/>
    <property type="project" value="TreeGrafter"/>
</dbReference>
<evidence type="ECO:0000259" key="5">
    <source>
        <dbReference type="Pfam" id="PF00155"/>
    </source>
</evidence>
<keyword evidence="3 6" id="KW-0808">Transferase</keyword>
<dbReference type="AlphaFoldDB" id="A0A645BPN3"/>
<name>A0A645BPN3_9ZZZZ</name>
<gene>
    <name evidence="6" type="primary">lysN_22</name>
    <name evidence="6" type="ORF">SDC9_112075</name>
</gene>
<keyword evidence="4" id="KW-0663">Pyridoxal phosphate</keyword>